<dbReference type="RefSeq" id="WP_271634016.1">
    <property type="nucleotide sequence ID" value="NZ_CP094970.1"/>
</dbReference>
<evidence type="ECO:0000313" key="6">
    <source>
        <dbReference type="Proteomes" id="UP001164390"/>
    </source>
</evidence>
<dbReference type="EMBL" id="CP094970">
    <property type="protein sequence ID" value="UYM05221.1"/>
    <property type="molecule type" value="Genomic_DNA"/>
</dbReference>
<evidence type="ECO:0000259" key="4">
    <source>
        <dbReference type="PROSITE" id="PS01124"/>
    </source>
</evidence>
<dbReference type="Proteomes" id="UP001164390">
    <property type="component" value="Chromosome"/>
</dbReference>
<keyword evidence="1" id="KW-0805">Transcription regulation</keyword>
<accession>A0AA46TH46</accession>
<dbReference type="GO" id="GO:0003700">
    <property type="term" value="F:DNA-binding transcription factor activity"/>
    <property type="evidence" value="ECO:0007669"/>
    <property type="project" value="InterPro"/>
</dbReference>
<dbReference type="PANTHER" id="PTHR46796">
    <property type="entry name" value="HTH-TYPE TRANSCRIPTIONAL ACTIVATOR RHAS-RELATED"/>
    <property type="match status" value="1"/>
</dbReference>
<evidence type="ECO:0000313" key="5">
    <source>
        <dbReference type="EMBL" id="UYM05221.1"/>
    </source>
</evidence>
<dbReference type="Pfam" id="PF20240">
    <property type="entry name" value="DUF6597"/>
    <property type="match status" value="1"/>
</dbReference>
<dbReference type="InterPro" id="IPR050204">
    <property type="entry name" value="AraC_XylS_family_regulators"/>
</dbReference>
<evidence type="ECO:0000256" key="2">
    <source>
        <dbReference type="ARBA" id="ARBA00023125"/>
    </source>
</evidence>
<sequence length="225" mass="24234">MYVERASSIESAVVWSVGGEPAGGRVLPDGCMDLLWLDDELVIAGPDTRAYVSRSSARRSVVGIRLAAGVLPRALSVPADELRDRRARLAEVWGVREARRLRAQMAAAPDVAAELERIVGARLEESAPDPVMAYVDALARRGMPVPAVARAISLSERQLRRRTHAAFGYGVKMLARIHRFQTAIALARDGVPVADAAVRSGYADQPHLAREVRTLAGAPLSALLT</sequence>
<keyword evidence="3" id="KW-0804">Transcription</keyword>
<proteinExistence type="predicted"/>
<dbReference type="KEGG" id="sgrg:L0C25_22340"/>
<dbReference type="Pfam" id="PF12833">
    <property type="entry name" value="HTH_18"/>
    <property type="match status" value="1"/>
</dbReference>
<evidence type="ECO:0000256" key="1">
    <source>
        <dbReference type="ARBA" id="ARBA00023015"/>
    </source>
</evidence>
<keyword evidence="6" id="KW-1185">Reference proteome</keyword>
<dbReference type="PROSITE" id="PS01124">
    <property type="entry name" value="HTH_ARAC_FAMILY_2"/>
    <property type="match status" value="1"/>
</dbReference>
<feature type="domain" description="HTH araC/xylS-type" evidence="4">
    <location>
        <begin position="129"/>
        <end position="225"/>
    </location>
</feature>
<protein>
    <submittedName>
        <fullName evidence="5">Helix-turn-helix domain-containing protein</fullName>
    </submittedName>
</protein>
<gene>
    <name evidence="5" type="ORF">L0C25_22340</name>
</gene>
<dbReference type="SMART" id="SM00342">
    <property type="entry name" value="HTH_ARAC"/>
    <property type="match status" value="1"/>
</dbReference>
<dbReference type="AlphaFoldDB" id="A0AA46TH46"/>
<dbReference type="Gene3D" id="1.10.10.60">
    <property type="entry name" value="Homeodomain-like"/>
    <property type="match status" value="1"/>
</dbReference>
<reference evidence="5" key="1">
    <citation type="submission" date="2022-01" db="EMBL/GenBank/DDBJ databases">
        <title>Nocardioidaceae gen. sp. A5X3R13.</title>
        <authorList>
            <person name="Lopez Marin M.A."/>
            <person name="Uhlik O."/>
        </authorList>
    </citation>
    <scope>NUCLEOTIDE SEQUENCE</scope>
    <source>
        <strain evidence="5">A5X3R13</strain>
    </source>
</reference>
<name>A0AA46TH46_9ACTN</name>
<dbReference type="InterPro" id="IPR046532">
    <property type="entry name" value="DUF6597"/>
</dbReference>
<dbReference type="PANTHER" id="PTHR46796:SF15">
    <property type="entry name" value="BLL1074 PROTEIN"/>
    <property type="match status" value="1"/>
</dbReference>
<dbReference type="InterPro" id="IPR018060">
    <property type="entry name" value="HTH_AraC"/>
</dbReference>
<keyword evidence="2" id="KW-0238">DNA-binding</keyword>
<evidence type="ECO:0000256" key="3">
    <source>
        <dbReference type="ARBA" id="ARBA00023163"/>
    </source>
</evidence>
<dbReference type="GO" id="GO:0043565">
    <property type="term" value="F:sequence-specific DNA binding"/>
    <property type="evidence" value="ECO:0007669"/>
    <property type="project" value="InterPro"/>
</dbReference>
<organism evidence="5 6">
    <name type="scientific">Solicola gregarius</name>
    <dbReference type="NCBI Taxonomy" id="2908642"/>
    <lineage>
        <taxon>Bacteria</taxon>
        <taxon>Bacillati</taxon>
        <taxon>Actinomycetota</taxon>
        <taxon>Actinomycetes</taxon>
        <taxon>Propionibacteriales</taxon>
        <taxon>Nocardioidaceae</taxon>
        <taxon>Solicola</taxon>
    </lineage>
</organism>